<dbReference type="Proteomes" id="UP000663836">
    <property type="component" value="Unassembled WGS sequence"/>
</dbReference>
<name>A0A820JFJ9_9BILA</name>
<comment type="caution">
    <text evidence="1">The sequence shown here is derived from an EMBL/GenBank/DDBJ whole genome shotgun (WGS) entry which is preliminary data.</text>
</comment>
<organism evidence="1 2">
    <name type="scientific">Rotaria sordida</name>
    <dbReference type="NCBI Taxonomy" id="392033"/>
    <lineage>
        <taxon>Eukaryota</taxon>
        <taxon>Metazoa</taxon>
        <taxon>Spiralia</taxon>
        <taxon>Gnathifera</taxon>
        <taxon>Rotifera</taxon>
        <taxon>Eurotatoria</taxon>
        <taxon>Bdelloidea</taxon>
        <taxon>Philodinida</taxon>
        <taxon>Philodinidae</taxon>
        <taxon>Rotaria</taxon>
    </lineage>
</organism>
<reference evidence="1" key="1">
    <citation type="submission" date="2021-02" db="EMBL/GenBank/DDBJ databases">
        <authorList>
            <person name="Nowell W R."/>
        </authorList>
    </citation>
    <scope>NUCLEOTIDE SEQUENCE</scope>
</reference>
<proteinExistence type="predicted"/>
<gene>
    <name evidence="1" type="ORF">JBS370_LOCUS41172</name>
</gene>
<dbReference type="EMBL" id="CAJOBD010043057">
    <property type="protein sequence ID" value="CAF4326302.1"/>
    <property type="molecule type" value="Genomic_DNA"/>
</dbReference>
<feature type="non-terminal residue" evidence="1">
    <location>
        <position position="10"/>
    </location>
</feature>
<evidence type="ECO:0000313" key="1">
    <source>
        <dbReference type="EMBL" id="CAF4326302.1"/>
    </source>
</evidence>
<protein>
    <submittedName>
        <fullName evidence="1">Uncharacterized protein</fullName>
    </submittedName>
</protein>
<evidence type="ECO:0000313" key="2">
    <source>
        <dbReference type="Proteomes" id="UP000663836"/>
    </source>
</evidence>
<accession>A0A820JFJ9</accession>
<sequence>MLNHRWQPLL</sequence>